<reference evidence="2 3" key="1">
    <citation type="submission" date="2020-06" db="EMBL/GenBank/DDBJ databases">
        <authorList>
            <person name="Li R."/>
            <person name="Bekaert M."/>
        </authorList>
    </citation>
    <scope>NUCLEOTIDE SEQUENCE [LARGE SCALE GENOMIC DNA]</scope>
    <source>
        <strain evidence="3">wild</strain>
    </source>
</reference>
<dbReference type="EMBL" id="CACVKT020009852">
    <property type="protein sequence ID" value="CAC5423741.1"/>
    <property type="molecule type" value="Genomic_DNA"/>
</dbReference>
<keyword evidence="3" id="KW-1185">Reference proteome</keyword>
<dbReference type="Proteomes" id="UP000507470">
    <property type="component" value="Unassembled WGS sequence"/>
</dbReference>
<dbReference type="InterPro" id="IPR011042">
    <property type="entry name" value="6-blade_b-propeller_TolB-like"/>
</dbReference>
<dbReference type="Gene3D" id="2.120.10.30">
    <property type="entry name" value="TolB, C-terminal domain"/>
    <property type="match status" value="1"/>
</dbReference>
<dbReference type="OrthoDB" id="6134696at2759"/>
<dbReference type="SUPFAM" id="SSF101898">
    <property type="entry name" value="NHL repeat"/>
    <property type="match status" value="1"/>
</dbReference>
<evidence type="ECO:0000313" key="3">
    <source>
        <dbReference type="Proteomes" id="UP000507470"/>
    </source>
</evidence>
<name>A0A6J8EX43_MYTCO</name>
<keyword evidence="1" id="KW-0175">Coiled coil</keyword>
<evidence type="ECO:0008006" key="4">
    <source>
        <dbReference type="Google" id="ProtNLM"/>
    </source>
</evidence>
<evidence type="ECO:0000256" key="1">
    <source>
        <dbReference type="SAM" id="Coils"/>
    </source>
</evidence>
<protein>
    <recommendedName>
        <fullName evidence="4">TRIM2_3</fullName>
    </recommendedName>
</protein>
<sequence length="408" mass="46564">MYQVQNVRKTINTHLDKLETDLLDKLDNKEKLQCKRIDSLIEKISKMNKNVKQIVNDLKRVKQHASDFQAFLGIHEWNTKIEVQEKDWVSLQTDQIMSVIDIQFELSPILIKFDKDVKELGKLEVKCSSSKKVLLRKEKQGQIFVPDSKTVDDIKLTNIRSFQTPNGTSKDTFITGIDMFDDGRIVLADDERLNKRLIIMNQVGEYIKTVPLDHQCYDVAVIDKDTVATTLVFAKTVVIVNVNSSNVQRTIHTKDKCYGIISKGKQLMVSLYNKTIQFFDMSRNTFSTLSTAEISVHCSLLSDKLYYTTHISDAVYSITLKGEVCWKFDCQKSDYPAGITNDASGNIFIACRDSNQLMVVGPDGKKSRILLTKEDGLDQTKAIHYNRKRSMLLVCNLSGQCFLYKVTN</sequence>
<proteinExistence type="predicted"/>
<gene>
    <name evidence="2" type="ORF">MCOR_55711</name>
</gene>
<accession>A0A6J8EX43</accession>
<organism evidence="2 3">
    <name type="scientific">Mytilus coruscus</name>
    <name type="common">Sea mussel</name>
    <dbReference type="NCBI Taxonomy" id="42192"/>
    <lineage>
        <taxon>Eukaryota</taxon>
        <taxon>Metazoa</taxon>
        <taxon>Spiralia</taxon>
        <taxon>Lophotrochozoa</taxon>
        <taxon>Mollusca</taxon>
        <taxon>Bivalvia</taxon>
        <taxon>Autobranchia</taxon>
        <taxon>Pteriomorphia</taxon>
        <taxon>Mytilida</taxon>
        <taxon>Mytiloidea</taxon>
        <taxon>Mytilidae</taxon>
        <taxon>Mytilinae</taxon>
        <taxon>Mytilus</taxon>
    </lineage>
</organism>
<dbReference type="AlphaFoldDB" id="A0A6J8EX43"/>
<feature type="coiled-coil region" evidence="1">
    <location>
        <begin position="15"/>
        <end position="64"/>
    </location>
</feature>
<evidence type="ECO:0000313" key="2">
    <source>
        <dbReference type="EMBL" id="CAC5423741.1"/>
    </source>
</evidence>